<gene>
    <name evidence="1" type="ORF">P5673_030979</name>
</gene>
<keyword evidence="2" id="KW-1185">Reference proteome</keyword>
<accession>A0AAD9PU79</accession>
<reference evidence="1" key="2">
    <citation type="journal article" date="2023" name="Science">
        <title>Genomic signatures of disease resistance in endangered staghorn corals.</title>
        <authorList>
            <person name="Vollmer S.V."/>
            <person name="Selwyn J.D."/>
            <person name="Despard B.A."/>
            <person name="Roesel C.L."/>
        </authorList>
    </citation>
    <scope>NUCLEOTIDE SEQUENCE</scope>
    <source>
        <strain evidence="1">K2</strain>
    </source>
</reference>
<proteinExistence type="predicted"/>
<dbReference type="EMBL" id="JARQWQ010000139">
    <property type="protein sequence ID" value="KAK2548740.1"/>
    <property type="molecule type" value="Genomic_DNA"/>
</dbReference>
<evidence type="ECO:0000313" key="1">
    <source>
        <dbReference type="EMBL" id="KAK2548740.1"/>
    </source>
</evidence>
<comment type="caution">
    <text evidence="1">The sequence shown here is derived from an EMBL/GenBank/DDBJ whole genome shotgun (WGS) entry which is preliminary data.</text>
</comment>
<evidence type="ECO:0000313" key="2">
    <source>
        <dbReference type="Proteomes" id="UP001249851"/>
    </source>
</evidence>
<sequence length="131" mass="14524">MNLATFESTPAVRLARPKAAANIADWTPGCWSGQDRQSSEDDEEADGAVKVPISMFSTAMDNLNQVTTNAARVSLLMFQLKTTWDDGLFDKATKAFNLVSDVIAQKARQKILQSKVFHTKTMPKMVHQHPD</sequence>
<reference evidence="1" key="1">
    <citation type="journal article" date="2023" name="G3 (Bethesda)">
        <title>Whole genome assembly and annotation of the endangered Caribbean coral Acropora cervicornis.</title>
        <authorList>
            <person name="Selwyn J.D."/>
            <person name="Vollmer S.V."/>
        </authorList>
    </citation>
    <scope>NUCLEOTIDE SEQUENCE</scope>
    <source>
        <strain evidence="1">K2</strain>
    </source>
</reference>
<protein>
    <submittedName>
        <fullName evidence="1">Uncharacterized protein</fullName>
    </submittedName>
</protein>
<name>A0AAD9PU79_ACRCE</name>
<organism evidence="1 2">
    <name type="scientific">Acropora cervicornis</name>
    <name type="common">Staghorn coral</name>
    <dbReference type="NCBI Taxonomy" id="6130"/>
    <lineage>
        <taxon>Eukaryota</taxon>
        <taxon>Metazoa</taxon>
        <taxon>Cnidaria</taxon>
        <taxon>Anthozoa</taxon>
        <taxon>Hexacorallia</taxon>
        <taxon>Scleractinia</taxon>
        <taxon>Astrocoeniina</taxon>
        <taxon>Acroporidae</taxon>
        <taxon>Acropora</taxon>
    </lineage>
</organism>
<dbReference type="AlphaFoldDB" id="A0AAD9PU79"/>
<dbReference type="Proteomes" id="UP001249851">
    <property type="component" value="Unassembled WGS sequence"/>
</dbReference>